<reference evidence="2 3" key="1">
    <citation type="submission" date="2016-01" db="EMBL/GenBank/DDBJ databases">
        <title>Whole genome sequencing of Myroides marinus L41.</title>
        <authorList>
            <person name="Hong K.W."/>
        </authorList>
    </citation>
    <scope>NUCLEOTIDE SEQUENCE [LARGE SCALE GENOMIC DNA]</scope>
    <source>
        <strain evidence="2 3">L41</strain>
    </source>
</reference>
<keyword evidence="1" id="KW-0521">NADP</keyword>
<dbReference type="InterPro" id="IPR016161">
    <property type="entry name" value="Ald_DH/histidinol_DH"/>
</dbReference>
<comment type="caution">
    <text evidence="2">The sequence shown here is derived from an EMBL/GenBank/DDBJ whole genome shotgun (WGS) entry which is preliminary data.</text>
</comment>
<evidence type="ECO:0000313" key="3">
    <source>
        <dbReference type="Proteomes" id="UP000076630"/>
    </source>
</evidence>
<sequence>MNLDVKKNAFVKLGHFLSQFTANEFVKNNDVCHNDEFFSTFSELIHSSVNYNGWFTLEQVVISINSWASALTQENLDKWTSKYDFSTEPNKRVGLILAGNIPLVGFHDFLSVLISGNVAVVKMSSNDQKLLPFLAKYLVAVEPGFANRFEFIEGKMEAFDAVIATGSNNTARYFDYYFNSVPNIIRKNRNSVAILDGTETHEDFVALGKDVFTYYGLGCRNVSKIFVPEGYVFDNFYQGMFEYKDVIEYEKYSNNYDYNKAVFLMSEFKILDNGFLTVKEDKGYASPISSVFYEYYTDINEVKARLTEDVDKIQCIVSNNLIEGSIAFGQTQEPQLWDYADNVDTLEFLLKL</sequence>
<organism evidence="2 3">
    <name type="scientific">Myroides marinus</name>
    <dbReference type="NCBI Taxonomy" id="703342"/>
    <lineage>
        <taxon>Bacteria</taxon>
        <taxon>Pseudomonadati</taxon>
        <taxon>Bacteroidota</taxon>
        <taxon>Flavobacteriia</taxon>
        <taxon>Flavobacteriales</taxon>
        <taxon>Flavobacteriaceae</taxon>
        <taxon>Myroides</taxon>
    </lineage>
</organism>
<evidence type="ECO:0000313" key="2">
    <source>
        <dbReference type="EMBL" id="KZE74977.1"/>
    </source>
</evidence>
<accession>A0A163VJJ1</accession>
<dbReference type="OrthoDB" id="1522941at2"/>
<dbReference type="AlphaFoldDB" id="A0A163VJJ1"/>
<proteinExistence type="predicted"/>
<dbReference type="Pfam" id="PF05893">
    <property type="entry name" value="LuxC"/>
    <property type="match status" value="1"/>
</dbReference>
<name>A0A163VJJ1_9FLAO</name>
<keyword evidence="3" id="KW-1185">Reference proteome</keyword>
<dbReference type="InterPro" id="IPR008670">
    <property type="entry name" value="CoA_reduct_LuxC"/>
</dbReference>
<gene>
    <name evidence="2" type="ORF">AV926_17240</name>
</gene>
<dbReference type="Proteomes" id="UP000076630">
    <property type="component" value="Unassembled WGS sequence"/>
</dbReference>
<protein>
    <submittedName>
        <fullName evidence="2">Acyl-CoA reductase</fullName>
    </submittedName>
</protein>
<evidence type="ECO:0000256" key="1">
    <source>
        <dbReference type="ARBA" id="ARBA00022857"/>
    </source>
</evidence>
<dbReference type="SUPFAM" id="SSF53720">
    <property type="entry name" value="ALDH-like"/>
    <property type="match status" value="1"/>
</dbReference>
<dbReference type="EMBL" id="LQNU01000087">
    <property type="protein sequence ID" value="KZE74977.1"/>
    <property type="molecule type" value="Genomic_DNA"/>
</dbReference>
<dbReference type="GO" id="GO:0008218">
    <property type="term" value="P:bioluminescence"/>
    <property type="evidence" value="ECO:0007669"/>
    <property type="project" value="InterPro"/>
</dbReference>
<dbReference type="GO" id="GO:0003995">
    <property type="term" value="F:acyl-CoA dehydrogenase activity"/>
    <property type="evidence" value="ECO:0007669"/>
    <property type="project" value="InterPro"/>
</dbReference>
<dbReference type="RefSeq" id="WP_038987938.1">
    <property type="nucleotide sequence ID" value="NZ_JACAJP010000009.1"/>
</dbReference>